<dbReference type="AlphaFoldDB" id="A0A8C0ABJ8"/>
<sequence length="110" mass="13473">MTKVTKKPWLSRRVPMRFASRVKGRKKTFCQRRYRGSVKARNMTMRVRTPLQGTMRKKIQSYATQSKKVKKTRKPNCFFCSCACKKLNQSRKRYQNRRQNQRRRQNQKRR</sequence>
<reference evidence="2" key="3">
    <citation type="submission" date="2025-09" db="UniProtKB">
        <authorList>
            <consortium name="Ensembl"/>
        </authorList>
    </citation>
    <scope>IDENTIFICATION</scope>
</reference>
<dbReference type="PANTHER" id="PTHR37876:SF2">
    <property type="entry name" value="SPERMATID NUCLEAR TRANSITION PROTEIN 4"/>
    <property type="match status" value="1"/>
</dbReference>
<dbReference type="GeneTree" id="ENSGT01130000278461"/>
<dbReference type="PANTHER" id="PTHR37876">
    <property type="entry name" value="PROTEIN GAR2-LIKE"/>
    <property type="match status" value="1"/>
</dbReference>
<dbReference type="Ensembl" id="ENSBGRT00000023199.1">
    <property type="protein sequence ID" value="ENSBGRP00000020048.1"/>
    <property type="gene ID" value="ENSBGRG00000012673.1"/>
</dbReference>
<proteinExistence type="predicted"/>
<reference evidence="2" key="2">
    <citation type="submission" date="2025-08" db="UniProtKB">
        <authorList>
            <consortium name="Ensembl"/>
        </authorList>
    </citation>
    <scope>IDENTIFICATION</scope>
</reference>
<evidence type="ECO:0008006" key="4">
    <source>
        <dbReference type="Google" id="ProtNLM"/>
    </source>
</evidence>
<reference evidence="2" key="1">
    <citation type="submission" date="2019-05" db="EMBL/GenBank/DDBJ databases">
        <authorList>
            <person name="Zhang S."/>
            <person name="Liu J."/>
        </authorList>
    </citation>
    <scope>NUCLEOTIDE SEQUENCE [LARGE SCALE GENOMIC DNA]</scope>
</reference>
<organism evidence="2 3">
    <name type="scientific">Bos mutus grunniens</name>
    <name type="common">Wild yak</name>
    <name type="synonym">Bos grunniens</name>
    <dbReference type="NCBI Taxonomy" id="30521"/>
    <lineage>
        <taxon>Eukaryota</taxon>
        <taxon>Metazoa</taxon>
        <taxon>Chordata</taxon>
        <taxon>Craniata</taxon>
        <taxon>Vertebrata</taxon>
        <taxon>Euteleostomi</taxon>
        <taxon>Mammalia</taxon>
        <taxon>Eutheria</taxon>
        <taxon>Laurasiatheria</taxon>
        <taxon>Artiodactyla</taxon>
        <taxon>Ruminantia</taxon>
        <taxon>Pecora</taxon>
        <taxon>Bovidae</taxon>
        <taxon>Bovinae</taxon>
        <taxon>Bos</taxon>
    </lineage>
</organism>
<evidence type="ECO:0000313" key="3">
    <source>
        <dbReference type="Proteomes" id="UP000694520"/>
    </source>
</evidence>
<dbReference type="InterPro" id="IPR040433">
    <property type="entry name" value="Spermatid_TP"/>
</dbReference>
<dbReference type="Proteomes" id="UP000694520">
    <property type="component" value="Chromosome X"/>
</dbReference>
<accession>A0A8C0ABJ8</accession>
<name>A0A8C0ABJ8_BOSMU</name>
<protein>
    <recommendedName>
        <fullName evidence="4">Spermatid nuclear transition protein 3-like</fullName>
    </recommendedName>
</protein>
<keyword evidence="3" id="KW-1185">Reference proteome</keyword>
<evidence type="ECO:0000256" key="1">
    <source>
        <dbReference type="SAM" id="MobiDB-lite"/>
    </source>
</evidence>
<evidence type="ECO:0000313" key="2">
    <source>
        <dbReference type="Ensembl" id="ENSBGRP00000020048.1"/>
    </source>
</evidence>
<feature type="region of interest" description="Disordered" evidence="1">
    <location>
        <begin position="90"/>
        <end position="110"/>
    </location>
</feature>